<reference evidence="1" key="1">
    <citation type="journal article" date="2013" name="Environ. Microbiol.">
        <title>Microbiota from the distal guts of lean and obese adolescents exhibit partial functional redundancy besides clear differences in community structure.</title>
        <authorList>
            <person name="Ferrer M."/>
            <person name="Ruiz A."/>
            <person name="Lanza F."/>
            <person name="Haange S.B."/>
            <person name="Oberbach A."/>
            <person name="Till H."/>
            <person name="Bargiela R."/>
            <person name="Campoy C."/>
            <person name="Segura M.T."/>
            <person name="Richter M."/>
            <person name="von Bergen M."/>
            <person name="Seifert J."/>
            <person name="Suarez A."/>
        </authorList>
    </citation>
    <scope>NUCLEOTIDE SEQUENCE</scope>
</reference>
<dbReference type="Gene3D" id="3.40.50.1000">
    <property type="entry name" value="HAD superfamily/HAD-like"/>
    <property type="match status" value="2"/>
</dbReference>
<accession>K1TIC9</accession>
<dbReference type="GO" id="GO:0016791">
    <property type="term" value="F:phosphatase activity"/>
    <property type="evidence" value="ECO:0007669"/>
    <property type="project" value="TreeGrafter"/>
</dbReference>
<dbReference type="GO" id="GO:0000287">
    <property type="term" value="F:magnesium ion binding"/>
    <property type="evidence" value="ECO:0007669"/>
    <property type="project" value="TreeGrafter"/>
</dbReference>
<dbReference type="AlphaFoldDB" id="K1TIC9"/>
<dbReference type="GO" id="GO:0005829">
    <property type="term" value="C:cytosol"/>
    <property type="evidence" value="ECO:0007669"/>
    <property type="project" value="TreeGrafter"/>
</dbReference>
<dbReference type="Pfam" id="PF08282">
    <property type="entry name" value="Hydrolase_3"/>
    <property type="match status" value="1"/>
</dbReference>
<dbReference type="EMBL" id="AJWZ01001755">
    <property type="protein sequence ID" value="EKC72867.1"/>
    <property type="molecule type" value="Genomic_DNA"/>
</dbReference>
<organism evidence="1">
    <name type="scientific">human gut metagenome</name>
    <dbReference type="NCBI Taxonomy" id="408170"/>
    <lineage>
        <taxon>unclassified sequences</taxon>
        <taxon>metagenomes</taxon>
        <taxon>organismal metagenomes</taxon>
    </lineage>
</organism>
<dbReference type="PANTHER" id="PTHR10000">
    <property type="entry name" value="PHOSPHOSERINE PHOSPHATASE"/>
    <property type="match status" value="1"/>
</dbReference>
<dbReference type="PANTHER" id="PTHR10000:SF8">
    <property type="entry name" value="HAD SUPERFAMILY HYDROLASE-LIKE, TYPE 3"/>
    <property type="match status" value="1"/>
</dbReference>
<protein>
    <submittedName>
        <fullName evidence="1">Hydrolase (HAD superfamily)</fullName>
    </submittedName>
</protein>
<dbReference type="InterPro" id="IPR023214">
    <property type="entry name" value="HAD_sf"/>
</dbReference>
<name>K1TIC9_9ZZZZ</name>
<keyword evidence="1" id="KW-0378">Hydrolase</keyword>
<dbReference type="SUPFAM" id="SSF56784">
    <property type="entry name" value="HAD-like"/>
    <property type="match status" value="1"/>
</dbReference>
<dbReference type="InterPro" id="IPR036412">
    <property type="entry name" value="HAD-like_sf"/>
</dbReference>
<evidence type="ECO:0000313" key="1">
    <source>
        <dbReference type="EMBL" id="EKC72867.1"/>
    </source>
</evidence>
<comment type="caution">
    <text evidence="1">The sequence shown here is derived from an EMBL/GenBank/DDBJ whole genome shotgun (WGS) entry which is preliminary data.</text>
</comment>
<proteinExistence type="predicted"/>
<gene>
    <name evidence="1" type="ORF">OBE_02677</name>
</gene>
<dbReference type="Gene3D" id="3.30.1240.10">
    <property type="match status" value="1"/>
</dbReference>
<sequence length="237" mass="27497">MPKLLVSDYDQTFYLNDNDIENNKIYVNKFMDSGNLFVIATGRSYLDFHNKLDIYDFNYNYAILNHGTTIIDKNNKVLFNICIPDEIIPQIQNDLNLSECIDCFCCGEIDSRVTFEHKHLTKIHIKYNSKEYALDKANFINNKYGNYVKAYYVNTNSIEIISNKTNKAKAIYWLIKFCNNVNKTNTYVIGDGYSDIEMVQEFNGYCMADSVSKLKSIAIRKYDSVSSLIKEILNSEK</sequence>